<reference evidence="4 5" key="1">
    <citation type="journal article" date="2014" name="Front. Microbiol.">
        <title>Population and genomic analysis of the genus Halorubrum.</title>
        <authorList>
            <person name="Fullmer M.S."/>
            <person name="Soucy S.M."/>
            <person name="Swithers K.S."/>
            <person name="Makkay A.M."/>
            <person name="Wheeler R."/>
            <person name="Ventosa A."/>
            <person name="Gogarten J.P."/>
            <person name="Papke R.T."/>
        </authorList>
    </citation>
    <scope>NUCLEOTIDE SEQUENCE [LARGE SCALE GENOMIC DNA]</scope>
    <source>
        <strain evidence="3 6">Ec15</strain>
        <strain evidence="2 4">Ga2p</strain>
        <strain evidence="1 5">Ga36</strain>
    </source>
</reference>
<dbReference type="Proteomes" id="UP000216925">
    <property type="component" value="Unassembled WGS sequence"/>
</dbReference>
<dbReference type="SUPFAM" id="SSF46785">
    <property type="entry name" value="Winged helix' DNA-binding domain"/>
    <property type="match status" value="1"/>
</dbReference>
<dbReference type="InterPro" id="IPR036388">
    <property type="entry name" value="WH-like_DNA-bd_sf"/>
</dbReference>
<dbReference type="Pfam" id="PF13412">
    <property type="entry name" value="HTH_24"/>
    <property type="match status" value="1"/>
</dbReference>
<evidence type="ECO:0000313" key="6">
    <source>
        <dbReference type="Proteomes" id="UP000216925"/>
    </source>
</evidence>
<protein>
    <submittedName>
        <fullName evidence="2">Transcriptional regulator</fullName>
    </submittedName>
</protein>
<gene>
    <name evidence="3" type="ORF">DJ76_02500</name>
    <name evidence="2" type="ORF">DJ79_10335</name>
    <name evidence="1" type="ORF">DJ80_10315</name>
</gene>
<dbReference type="EMBL" id="NHOZ01000096">
    <property type="protein sequence ID" value="OYR62393.1"/>
    <property type="molecule type" value="Genomic_DNA"/>
</dbReference>
<sequence>MTDEADVDEILDLLDDQYAQVILQQTRNNVMSAKEISETCDISISTVYRRTERLIECGLLAERRVAQPDGTHYSLYEARLDELTVRLTDDGFEITVSEKATGDLADRFTDMWEGL</sequence>
<dbReference type="EMBL" id="NHPA01000046">
    <property type="protein sequence ID" value="OYR67149.1"/>
    <property type="molecule type" value="Genomic_DNA"/>
</dbReference>
<comment type="caution">
    <text evidence="2">The sequence shown here is derived from an EMBL/GenBank/DDBJ whole genome shotgun (WGS) entry which is preliminary data.</text>
</comment>
<evidence type="ECO:0000313" key="1">
    <source>
        <dbReference type="EMBL" id="OYR62393.1"/>
    </source>
</evidence>
<dbReference type="EMBL" id="NHPD01000015">
    <property type="protein sequence ID" value="OYR75494.1"/>
    <property type="molecule type" value="Genomic_DNA"/>
</dbReference>
<reference evidence="2" key="2">
    <citation type="submission" date="2017-05" db="EMBL/GenBank/DDBJ databases">
        <authorList>
            <person name="Song R."/>
            <person name="Chenine A.L."/>
            <person name="Ruprecht R.M."/>
        </authorList>
    </citation>
    <scope>NUCLEOTIDE SEQUENCE</scope>
    <source>
        <strain evidence="3">Ec15</strain>
        <strain evidence="2">Ga2p</strain>
        <strain evidence="1">Ga36</strain>
    </source>
</reference>
<dbReference type="Proteomes" id="UP000215731">
    <property type="component" value="Unassembled WGS sequence"/>
</dbReference>
<proteinExistence type="predicted"/>
<evidence type="ECO:0000313" key="2">
    <source>
        <dbReference type="EMBL" id="OYR67149.1"/>
    </source>
</evidence>
<evidence type="ECO:0000313" key="3">
    <source>
        <dbReference type="EMBL" id="OYR75494.1"/>
    </source>
</evidence>
<evidence type="ECO:0000313" key="4">
    <source>
        <dbReference type="Proteomes" id="UP000215607"/>
    </source>
</evidence>
<accession>A0A256JE54</accession>
<dbReference type="Gene3D" id="1.10.10.10">
    <property type="entry name" value="Winged helix-like DNA-binding domain superfamily/Winged helix DNA-binding domain"/>
    <property type="match status" value="1"/>
</dbReference>
<name>A0A256JE54_HALEZ</name>
<dbReference type="RefSeq" id="WP_077152292.1">
    <property type="nucleotide sequence ID" value="NZ_NHOZ01000096.1"/>
</dbReference>
<dbReference type="InterPro" id="IPR011991">
    <property type="entry name" value="ArsR-like_HTH"/>
</dbReference>
<organism evidence="2 4">
    <name type="scientific">Halorubrum ezzemoulense</name>
    <name type="common">Halorubrum chaoviator</name>
    <dbReference type="NCBI Taxonomy" id="337243"/>
    <lineage>
        <taxon>Archaea</taxon>
        <taxon>Methanobacteriati</taxon>
        <taxon>Methanobacteriota</taxon>
        <taxon>Stenosarchaea group</taxon>
        <taxon>Halobacteria</taxon>
        <taxon>Halobacteriales</taxon>
        <taxon>Haloferacaceae</taxon>
        <taxon>Halorubrum</taxon>
    </lineage>
</organism>
<dbReference type="Proteomes" id="UP000215607">
    <property type="component" value="Unassembled WGS sequence"/>
</dbReference>
<dbReference type="InterPro" id="IPR036390">
    <property type="entry name" value="WH_DNA-bd_sf"/>
</dbReference>
<dbReference type="CDD" id="cd00090">
    <property type="entry name" value="HTH_ARSR"/>
    <property type="match status" value="1"/>
</dbReference>
<dbReference type="AlphaFoldDB" id="A0A256JE54"/>
<evidence type="ECO:0000313" key="5">
    <source>
        <dbReference type="Proteomes" id="UP000215731"/>
    </source>
</evidence>